<evidence type="ECO:0000259" key="2">
    <source>
        <dbReference type="Pfam" id="PF01266"/>
    </source>
</evidence>
<dbReference type="PANTHER" id="PTHR13847">
    <property type="entry name" value="SARCOSINE DEHYDROGENASE-RELATED"/>
    <property type="match status" value="1"/>
</dbReference>
<accession>X1V4L8</accession>
<name>X1V4L8_9ZZZZ</name>
<evidence type="ECO:0000256" key="1">
    <source>
        <dbReference type="ARBA" id="ARBA00023002"/>
    </source>
</evidence>
<dbReference type="Gene3D" id="3.30.9.10">
    <property type="entry name" value="D-Amino Acid Oxidase, subunit A, domain 2"/>
    <property type="match status" value="1"/>
</dbReference>
<gene>
    <name evidence="3" type="ORF">S12H4_52789</name>
</gene>
<dbReference type="Pfam" id="PF01266">
    <property type="entry name" value="DAO"/>
    <property type="match status" value="1"/>
</dbReference>
<dbReference type="GO" id="GO:0016491">
    <property type="term" value="F:oxidoreductase activity"/>
    <property type="evidence" value="ECO:0007669"/>
    <property type="project" value="UniProtKB-KW"/>
</dbReference>
<dbReference type="PANTHER" id="PTHR13847:SF287">
    <property type="entry name" value="FAD-DEPENDENT OXIDOREDUCTASE DOMAIN-CONTAINING PROTEIN 1"/>
    <property type="match status" value="1"/>
</dbReference>
<proteinExistence type="predicted"/>
<evidence type="ECO:0000313" key="3">
    <source>
        <dbReference type="EMBL" id="GAJ10747.1"/>
    </source>
</evidence>
<dbReference type="InterPro" id="IPR036188">
    <property type="entry name" value="FAD/NAD-bd_sf"/>
</dbReference>
<sequence length="174" mass="19177">MKTSAEVVIIGGGVIGCSIAYNLAREKVNVVLLERDYLASGASGRCGGMIWAQWYPMETSELMAKVGNMTLNRFANLEEELDTSIEYNLDSSISCIRAGEEDDCDSEILELEKYFDTRLEFLKPEEIKKMAPYIGVDNYEPFGGYLRSGSIANASANPFLTVHELANAARRLGA</sequence>
<comment type="caution">
    <text evidence="3">The sequence shown here is derived from an EMBL/GenBank/DDBJ whole genome shotgun (WGS) entry which is preliminary data.</text>
</comment>
<dbReference type="SUPFAM" id="SSF51905">
    <property type="entry name" value="FAD/NAD(P)-binding domain"/>
    <property type="match status" value="1"/>
</dbReference>
<dbReference type="AlphaFoldDB" id="X1V4L8"/>
<dbReference type="InterPro" id="IPR006076">
    <property type="entry name" value="FAD-dep_OxRdtase"/>
</dbReference>
<dbReference type="PROSITE" id="PS51257">
    <property type="entry name" value="PROKAR_LIPOPROTEIN"/>
    <property type="match status" value="1"/>
</dbReference>
<dbReference type="GO" id="GO:0005737">
    <property type="term" value="C:cytoplasm"/>
    <property type="evidence" value="ECO:0007669"/>
    <property type="project" value="TreeGrafter"/>
</dbReference>
<organism evidence="3">
    <name type="scientific">marine sediment metagenome</name>
    <dbReference type="NCBI Taxonomy" id="412755"/>
    <lineage>
        <taxon>unclassified sequences</taxon>
        <taxon>metagenomes</taxon>
        <taxon>ecological metagenomes</taxon>
    </lineage>
</organism>
<dbReference type="Gene3D" id="3.50.50.60">
    <property type="entry name" value="FAD/NAD(P)-binding domain"/>
    <property type="match status" value="1"/>
</dbReference>
<feature type="domain" description="FAD dependent oxidoreductase" evidence="2">
    <location>
        <begin position="7"/>
        <end position="174"/>
    </location>
</feature>
<reference evidence="3" key="1">
    <citation type="journal article" date="2014" name="Front. Microbiol.">
        <title>High frequency of phylogenetically diverse reductive dehalogenase-homologous genes in deep subseafloor sedimentary metagenomes.</title>
        <authorList>
            <person name="Kawai M."/>
            <person name="Futagami T."/>
            <person name="Toyoda A."/>
            <person name="Takaki Y."/>
            <person name="Nishi S."/>
            <person name="Hori S."/>
            <person name="Arai W."/>
            <person name="Tsubouchi T."/>
            <person name="Morono Y."/>
            <person name="Uchiyama I."/>
            <person name="Ito T."/>
            <person name="Fujiyama A."/>
            <person name="Inagaki F."/>
            <person name="Takami H."/>
        </authorList>
    </citation>
    <scope>NUCLEOTIDE SEQUENCE</scope>
    <source>
        <strain evidence="3">Expedition CK06-06</strain>
    </source>
</reference>
<feature type="non-terminal residue" evidence="3">
    <location>
        <position position="174"/>
    </location>
</feature>
<protein>
    <recommendedName>
        <fullName evidence="2">FAD dependent oxidoreductase domain-containing protein</fullName>
    </recommendedName>
</protein>
<keyword evidence="1" id="KW-0560">Oxidoreductase</keyword>
<dbReference type="EMBL" id="BARW01033531">
    <property type="protein sequence ID" value="GAJ10747.1"/>
    <property type="molecule type" value="Genomic_DNA"/>
</dbReference>